<accession>A0A9N9ALQ0</accession>
<keyword evidence="8 10" id="KW-1133">Transmembrane helix</keyword>
<keyword evidence="9 10" id="KW-0472">Membrane</keyword>
<dbReference type="PANTHER" id="PTHR13205">
    <property type="entry name" value="TRANSMEMBRANE PROTEIN 15-RELATED"/>
    <property type="match status" value="1"/>
</dbReference>
<evidence type="ECO:0000256" key="7">
    <source>
        <dbReference type="ARBA" id="ARBA00022824"/>
    </source>
</evidence>
<evidence type="ECO:0000256" key="5">
    <source>
        <dbReference type="ARBA" id="ARBA00022692"/>
    </source>
</evidence>
<dbReference type="GO" id="GO:0005789">
    <property type="term" value="C:endoplasmic reticulum membrane"/>
    <property type="evidence" value="ECO:0007669"/>
    <property type="project" value="UniProtKB-SubCell"/>
</dbReference>
<feature type="transmembrane region" description="Helical" evidence="10">
    <location>
        <begin position="540"/>
        <end position="558"/>
    </location>
</feature>
<feature type="transmembrane region" description="Helical" evidence="10">
    <location>
        <begin position="578"/>
        <end position="600"/>
    </location>
</feature>
<dbReference type="PANTHER" id="PTHR13205:SF15">
    <property type="entry name" value="DOLICHOL KINASE"/>
    <property type="match status" value="1"/>
</dbReference>
<feature type="transmembrane region" description="Helical" evidence="10">
    <location>
        <begin position="325"/>
        <end position="348"/>
    </location>
</feature>
<evidence type="ECO:0000256" key="3">
    <source>
        <dbReference type="ARBA" id="ARBA00012132"/>
    </source>
</evidence>
<dbReference type="EMBL" id="CAJVPP010001101">
    <property type="protein sequence ID" value="CAG8534124.1"/>
    <property type="molecule type" value="Genomic_DNA"/>
</dbReference>
<keyword evidence="5 10" id="KW-0812">Transmembrane</keyword>
<keyword evidence="4" id="KW-0808">Transferase</keyword>
<keyword evidence="6" id="KW-0418">Kinase</keyword>
<feature type="transmembrane region" description="Helical" evidence="10">
    <location>
        <begin position="414"/>
        <end position="434"/>
    </location>
</feature>
<evidence type="ECO:0000256" key="10">
    <source>
        <dbReference type="SAM" id="Phobius"/>
    </source>
</evidence>
<dbReference type="AlphaFoldDB" id="A0A9N9ALQ0"/>
<evidence type="ECO:0000256" key="1">
    <source>
        <dbReference type="ARBA" id="ARBA00004477"/>
    </source>
</evidence>
<dbReference type="InterPro" id="IPR032974">
    <property type="entry name" value="Polypren_kinase"/>
</dbReference>
<evidence type="ECO:0000313" key="11">
    <source>
        <dbReference type="EMBL" id="CAG8534124.1"/>
    </source>
</evidence>
<dbReference type="Proteomes" id="UP000789375">
    <property type="component" value="Unassembled WGS sequence"/>
</dbReference>
<keyword evidence="12" id="KW-1185">Reference proteome</keyword>
<feature type="transmembrane region" description="Helical" evidence="10">
    <location>
        <begin position="374"/>
        <end position="394"/>
    </location>
</feature>
<evidence type="ECO:0000256" key="4">
    <source>
        <dbReference type="ARBA" id="ARBA00022679"/>
    </source>
</evidence>
<evidence type="ECO:0000313" key="12">
    <source>
        <dbReference type="Proteomes" id="UP000789375"/>
    </source>
</evidence>
<evidence type="ECO:0000256" key="9">
    <source>
        <dbReference type="ARBA" id="ARBA00023136"/>
    </source>
</evidence>
<organism evidence="11 12">
    <name type="scientific">Funneliformis mosseae</name>
    <name type="common">Endomycorrhizal fungus</name>
    <name type="synonym">Glomus mosseae</name>
    <dbReference type="NCBI Taxonomy" id="27381"/>
    <lineage>
        <taxon>Eukaryota</taxon>
        <taxon>Fungi</taxon>
        <taxon>Fungi incertae sedis</taxon>
        <taxon>Mucoromycota</taxon>
        <taxon>Glomeromycotina</taxon>
        <taxon>Glomeromycetes</taxon>
        <taxon>Glomerales</taxon>
        <taxon>Glomeraceae</taxon>
        <taxon>Funneliformis</taxon>
    </lineage>
</organism>
<comment type="similarity">
    <text evidence="2">Belongs to the polyprenol kinase family.</text>
</comment>
<feature type="transmembrane region" description="Helical" evidence="10">
    <location>
        <begin position="516"/>
        <end position="534"/>
    </location>
</feature>
<gene>
    <name evidence="11" type="ORF">FMOSSE_LOCUS5653</name>
</gene>
<feature type="transmembrane region" description="Helical" evidence="10">
    <location>
        <begin position="255"/>
        <end position="275"/>
    </location>
</feature>
<proteinExistence type="inferred from homology"/>
<evidence type="ECO:0000256" key="2">
    <source>
        <dbReference type="ARBA" id="ARBA00010794"/>
    </source>
</evidence>
<comment type="caution">
    <text evidence="11">The sequence shown here is derived from an EMBL/GenBank/DDBJ whole genome shotgun (WGS) entry which is preliminary data.</text>
</comment>
<keyword evidence="7" id="KW-0256">Endoplasmic reticulum</keyword>
<dbReference type="EC" id="2.7.1.108" evidence="3"/>
<feature type="transmembrane region" description="Helical" evidence="10">
    <location>
        <begin position="606"/>
        <end position="624"/>
    </location>
</feature>
<evidence type="ECO:0000256" key="6">
    <source>
        <dbReference type="ARBA" id="ARBA00022777"/>
    </source>
</evidence>
<reference evidence="11" key="1">
    <citation type="submission" date="2021-06" db="EMBL/GenBank/DDBJ databases">
        <authorList>
            <person name="Kallberg Y."/>
            <person name="Tangrot J."/>
            <person name="Rosling A."/>
        </authorList>
    </citation>
    <scope>NUCLEOTIDE SEQUENCE</scope>
    <source>
        <strain evidence="11">87-6 pot B 2015</strain>
    </source>
</reference>
<feature type="transmembrane region" description="Helical" evidence="10">
    <location>
        <begin position="158"/>
        <end position="175"/>
    </location>
</feature>
<comment type="subcellular location">
    <subcellularLocation>
        <location evidence="1">Endoplasmic reticulum membrane</location>
        <topology evidence="1">Multi-pass membrane protein</topology>
    </subcellularLocation>
</comment>
<sequence>MIFDFSSSSSSSSVLNSTPKQDCNFLVARKRNIFSFSSAGSSSTSESEVEYNVEAIGGARTELGYKLSNASPPPIPVAASTLERVIILATALYASLKLVSIMAANEVGRIEGLDLMLLSIWTWFVYSFGFPFSNNEEKLFHRLWGTDEKYYRNDVDDGAFYGTLLIPIVAAAKIIDGHRSSSSPEYDESSMDIIQVNFELCFIMGCGLLLHMFMSKQINATNLGSIWTMIIITILSILFAAFMAAMGLLPLFQRLPWQHIIFSQFFYQISMYAIAKSMKKSFTFGELAVVSQALTLLAVEAWLITMNKFELLKLFPLQNHIPSNIVIFQIALILGILLIGIVLSPFLIRSRQLAQQPTWKNKHTRGLNNRKKKVAFIIYFITVLMIGSIGLWLRPFLNIDPYTWTLGFVIEKKARIFLCIYWIGLIVLSLGLFIQLSQARKIYSLNTKRKYFHFLALIMFMPGYLFESIFMHLAFSVAFAVLIYLEYLRYFAVFPLGKQLHVFLSEFLDSRDSGPCILSHIYLLVGCAGCIWLNGTSTLANISGIFTLGLGDAMASIIGRKYGRHRWPGSFKTIEGSIAFVVFIMIGAAILNLTASSNIWADSTQWFSYILVVSVIALLEAVTYQNDNLILPLFMWSLVNLKI</sequence>
<protein>
    <recommendedName>
        <fullName evidence="3">dolichol kinase</fullName>
        <ecNumber evidence="3">2.7.1.108</ecNumber>
    </recommendedName>
</protein>
<feature type="transmembrane region" description="Helical" evidence="10">
    <location>
        <begin position="226"/>
        <end position="249"/>
    </location>
</feature>
<feature type="transmembrane region" description="Helical" evidence="10">
    <location>
        <begin position="454"/>
        <end position="481"/>
    </location>
</feature>
<dbReference type="GO" id="GO:0043048">
    <property type="term" value="P:dolichyl monophosphate biosynthetic process"/>
    <property type="evidence" value="ECO:0007669"/>
    <property type="project" value="TreeGrafter"/>
</dbReference>
<dbReference type="GO" id="GO:0004168">
    <property type="term" value="F:dolichol kinase activity"/>
    <property type="evidence" value="ECO:0007669"/>
    <property type="project" value="UniProtKB-EC"/>
</dbReference>
<evidence type="ECO:0000256" key="8">
    <source>
        <dbReference type="ARBA" id="ARBA00022989"/>
    </source>
</evidence>
<feature type="transmembrane region" description="Helical" evidence="10">
    <location>
        <begin position="195"/>
        <end position="214"/>
    </location>
</feature>
<name>A0A9N9ALQ0_FUNMO</name>
<feature type="transmembrane region" description="Helical" evidence="10">
    <location>
        <begin position="287"/>
        <end position="305"/>
    </location>
</feature>